<dbReference type="KEGG" id="msf:IT882_03875"/>
<proteinExistence type="predicted"/>
<dbReference type="EMBL" id="CP064760">
    <property type="protein sequence ID" value="QPE05229.1"/>
    <property type="molecule type" value="Genomic_DNA"/>
</dbReference>
<dbReference type="PROSITE" id="PS51257">
    <property type="entry name" value="PROKAR_LIPOPROTEIN"/>
    <property type="match status" value="1"/>
</dbReference>
<dbReference type="Pfam" id="PF25976">
    <property type="entry name" value="LpqB_N"/>
    <property type="match status" value="1"/>
</dbReference>
<evidence type="ECO:0000256" key="1">
    <source>
        <dbReference type="SAM" id="MobiDB-lite"/>
    </source>
</evidence>
<dbReference type="Pfam" id="PF10646">
    <property type="entry name" value="Germane"/>
    <property type="match status" value="1"/>
</dbReference>
<feature type="domain" description="GerMN" evidence="2">
    <location>
        <begin position="178"/>
        <end position="285"/>
    </location>
</feature>
<feature type="compositionally biased region" description="Low complexity" evidence="1">
    <location>
        <begin position="502"/>
        <end position="513"/>
    </location>
</feature>
<evidence type="ECO:0000259" key="3">
    <source>
        <dbReference type="Pfam" id="PF10647"/>
    </source>
</evidence>
<gene>
    <name evidence="5" type="ORF">IT882_03875</name>
</gene>
<organism evidence="5 6">
    <name type="scientific">Microbacterium schleiferi</name>
    <dbReference type="NCBI Taxonomy" id="69362"/>
    <lineage>
        <taxon>Bacteria</taxon>
        <taxon>Bacillati</taxon>
        <taxon>Actinomycetota</taxon>
        <taxon>Actinomycetes</taxon>
        <taxon>Micrococcales</taxon>
        <taxon>Microbacteriaceae</taxon>
        <taxon>Microbacterium</taxon>
    </lineage>
</organism>
<feature type="region of interest" description="Disordered" evidence="1">
    <location>
        <begin position="498"/>
        <end position="526"/>
    </location>
</feature>
<evidence type="ECO:0000313" key="6">
    <source>
        <dbReference type="Proteomes" id="UP000594480"/>
    </source>
</evidence>
<name>A0A7S8MXW7_9MICO</name>
<protein>
    <submittedName>
        <fullName evidence="5">GerMN domain-containing protein</fullName>
    </submittedName>
</protein>
<feature type="domain" description="Lipoprotein LpqB C-terminal" evidence="3">
    <location>
        <begin position="313"/>
        <end position="510"/>
    </location>
</feature>
<sequence>MRRLIGGTLALLGILALAACAGLPVSGPVTAGRPVDEARTGPEVRFFPEEPQPGATQEEIVEGFLLAGSGSSNDWQTARSFLAPSIQSSWDPSAGVAVVPTGEIVAQPAVDDTVTVTLAPVASVDDTGRYEPALGGTATLAFDLVQVAGQWRISKAPDGIVLDESVFGTVFHRYSVMYFDPSWTYLVPDERWFPTTSAAVRITGALVDEQPSDWLTGAVSTAFTDDVTSVYSSVPQSAGTARVELSPEALALEQLTIDRMATQLEASLATAGITEVQLTVDGVPIAATPVQTRSTAVTGAPLVMTDQGFGFLSGGELTTITGLSDAVARSTPVAVQVGPDQRSAAVLSADGSVVRAEATDNIVVLDTRSALRAPVIDARGYVWSIPARSPAALTAFGPGVESPLLSQPWAAAGVTDVQAIAISRDGTRIAGVVRIGDRTELWLSGIIRDERDNRGAPARLGEPIVAGTIEGEAVSMVWTDDVTVAVVVRSGTETDIVEQTVGGPPRRLPGLPARRSRRWRPRPRASGCAPMTADCTSVAVPTGCRRQRASCCWRCSRARPRSGWTGLLPSVCRDAAVPVRDDPVRAAHRPGYTVVP</sequence>
<evidence type="ECO:0000259" key="4">
    <source>
        <dbReference type="Pfam" id="PF25976"/>
    </source>
</evidence>
<dbReference type="InterPro" id="IPR018910">
    <property type="entry name" value="LpqB_C"/>
</dbReference>
<keyword evidence="6" id="KW-1185">Reference proteome</keyword>
<dbReference type="InterPro" id="IPR059026">
    <property type="entry name" value="LpqB_N"/>
</dbReference>
<accession>A0A7S8MXW7</accession>
<evidence type="ECO:0000313" key="5">
    <source>
        <dbReference type="EMBL" id="QPE05229.1"/>
    </source>
</evidence>
<dbReference type="RefSeq" id="WP_195693247.1">
    <property type="nucleotide sequence ID" value="NZ_CP064760.1"/>
</dbReference>
<dbReference type="AlphaFoldDB" id="A0A7S8MXW7"/>
<reference evidence="5 6" key="1">
    <citation type="submission" date="2020-11" db="EMBL/GenBank/DDBJ databases">
        <title>Amino acid is mineralized and recycled by bacteria in oceanic microbiome.</title>
        <authorList>
            <person name="Zheng L.Y."/>
        </authorList>
    </citation>
    <scope>NUCLEOTIDE SEQUENCE [LARGE SCALE GENOMIC DNA]</scope>
    <source>
        <strain evidence="5 6">A32-1</strain>
    </source>
</reference>
<dbReference type="Pfam" id="PF10647">
    <property type="entry name" value="Gmad1"/>
    <property type="match status" value="1"/>
</dbReference>
<dbReference type="Proteomes" id="UP000594480">
    <property type="component" value="Chromosome"/>
</dbReference>
<feature type="compositionally biased region" description="Basic residues" evidence="1">
    <location>
        <begin position="514"/>
        <end position="523"/>
    </location>
</feature>
<evidence type="ECO:0000259" key="2">
    <source>
        <dbReference type="Pfam" id="PF10646"/>
    </source>
</evidence>
<feature type="domain" description="Lipoprotein LpqB N-terminal" evidence="4">
    <location>
        <begin position="50"/>
        <end position="167"/>
    </location>
</feature>
<dbReference type="InterPro" id="IPR019606">
    <property type="entry name" value="GerMN"/>
</dbReference>